<evidence type="ECO:0000256" key="1">
    <source>
        <dbReference type="ARBA" id="ARBA00006484"/>
    </source>
</evidence>
<dbReference type="Gene3D" id="3.40.50.720">
    <property type="entry name" value="NAD(P)-binding Rossmann-like Domain"/>
    <property type="match status" value="1"/>
</dbReference>
<dbReference type="Pfam" id="PF13561">
    <property type="entry name" value="adh_short_C2"/>
    <property type="match status" value="1"/>
</dbReference>
<comment type="caution">
    <text evidence="3">The sequence shown here is derived from an EMBL/GenBank/DDBJ whole genome shotgun (WGS) entry which is preliminary data.</text>
</comment>
<dbReference type="InterPro" id="IPR036291">
    <property type="entry name" value="NAD(P)-bd_dom_sf"/>
</dbReference>
<evidence type="ECO:0000256" key="2">
    <source>
        <dbReference type="ARBA" id="ARBA00023002"/>
    </source>
</evidence>
<dbReference type="PROSITE" id="PS00061">
    <property type="entry name" value="ADH_SHORT"/>
    <property type="match status" value="1"/>
</dbReference>
<dbReference type="EMBL" id="BOOZ01000057">
    <property type="protein sequence ID" value="GIJ12601.1"/>
    <property type="molecule type" value="Genomic_DNA"/>
</dbReference>
<dbReference type="Proteomes" id="UP000647017">
    <property type="component" value="Unassembled WGS sequence"/>
</dbReference>
<evidence type="ECO:0000313" key="4">
    <source>
        <dbReference type="Proteomes" id="UP000647017"/>
    </source>
</evidence>
<dbReference type="PANTHER" id="PTHR24321">
    <property type="entry name" value="DEHYDROGENASES, SHORT CHAIN"/>
    <property type="match status" value="1"/>
</dbReference>
<dbReference type="InterPro" id="IPR002347">
    <property type="entry name" value="SDR_fam"/>
</dbReference>
<sequence>MGGGQDLAVVVGGSGAIGRSVVSELRTRGLSVIATHHGQHPGDTGDGTGWVPFDAASGDASGLRAAVDAAPDRLAVVVFTVGVASSKRQVAETPTEEFARLFAVNALGLVTAWQALAARARAGAARIVVVSSDTVRVAGAGNGAYTASKAGLEALALTLAKEEARNGVRVNVVAPSLVASPQAEQILAMKGVTDVDAHYAGLPAGRALTVEEVAGVIAGLGCDPVWDYATGTVVRLIFDSGAR</sequence>
<reference evidence="3 4" key="1">
    <citation type="submission" date="2021-01" db="EMBL/GenBank/DDBJ databases">
        <title>Whole genome shotgun sequence of Verrucosispora andamanensis NBRC 109075.</title>
        <authorList>
            <person name="Komaki H."/>
            <person name="Tamura T."/>
        </authorList>
    </citation>
    <scope>NUCLEOTIDE SEQUENCE [LARGE SCALE GENOMIC DNA]</scope>
    <source>
        <strain evidence="3 4">NBRC 109075</strain>
    </source>
</reference>
<dbReference type="PRINTS" id="PR00081">
    <property type="entry name" value="GDHRDH"/>
</dbReference>
<dbReference type="SUPFAM" id="SSF51735">
    <property type="entry name" value="NAD(P)-binding Rossmann-fold domains"/>
    <property type="match status" value="1"/>
</dbReference>
<dbReference type="InterPro" id="IPR020904">
    <property type="entry name" value="Sc_DH/Rdtase_CS"/>
</dbReference>
<keyword evidence="2" id="KW-0560">Oxidoreductase</keyword>
<evidence type="ECO:0000313" key="3">
    <source>
        <dbReference type="EMBL" id="GIJ12601.1"/>
    </source>
</evidence>
<gene>
    <name evidence="3" type="ORF">Van01_58150</name>
</gene>
<name>A0ABQ4I3X8_9ACTN</name>
<accession>A0ABQ4I3X8</accession>
<protein>
    <submittedName>
        <fullName evidence="3">Oxidoreductase</fullName>
    </submittedName>
</protein>
<dbReference type="PANTHER" id="PTHR24321:SF8">
    <property type="entry name" value="ESTRADIOL 17-BETA-DEHYDROGENASE 8-RELATED"/>
    <property type="match status" value="1"/>
</dbReference>
<keyword evidence="4" id="KW-1185">Reference proteome</keyword>
<organism evidence="3 4">
    <name type="scientific">Micromonospora andamanensis</name>
    <dbReference type="NCBI Taxonomy" id="1287068"/>
    <lineage>
        <taxon>Bacteria</taxon>
        <taxon>Bacillati</taxon>
        <taxon>Actinomycetota</taxon>
        <taxon>Actinomycetes</taxon>
        <taxon>Micromonosporales</taxon>
        <taxon>Micromonosporaceae</taxon>
        <taxon>Micromonospora</taxon>
    </lineage>
</organism>
<comment type="similarity">
    <text evidence="1">Belongs to the short-chain dehydrogenases/reductases (SDR) family.</text>
</comment>
<proteinExistence type="inferred from homology"/>
<dbReference type="RefSeq" id="WP_204014332.1">
    <property type="nucleotide sequence ID" value="NZ_BOOZ01000057.1"/>
</dbReference>
<dbReference type="CDD" id="cd05233">
    <property type="entry name" value="SDR_c"/>
    <property type="match status" value="1"/>
</dbReference>